<reference evidence="2 3" key="1">
    <citation type="submission" date="2017-11" db="EMBL/GenBank/DDBJ databases">
        <title>Rhodohalobacter 15182 sp. nov., isolated from a salt lake.</title>
        <authorList>
            <person name="Han S."/>
        </authorList>
    </citation>
    <scope>NUCLEOTIDE SEQUENCE [LARGE SCALE GENOMIC DNA]</scope>
    <source>
        <strain evidence="2 3">15182</strain>
    </source>
</reference>
<dbReference type="OrthoDB" id="556365at2"/>
<protein>
    <submittedName>
        <fullName evidence="2">Uncharacterized protein</fullName>
    </submittedName>
</protein>
<accession>A0A2N0VIV7</accession>
<dbReference type="EMBL" id="PISP01000001">
    <property type="protein sequence ID" value="PKD44122.1"/>
    <property type="molecule type" value="Genomic_DNA"/>
</dbReference>
<dbReference type="AlphaFoldDB" id="A0A2N0VIV7"/>
<proteinExistence type="predicted"/>
<dbReference type="RefSeq" id="WP_101071413.1">
    <property type="nucleotide sequence ID" value="NZ_PISP01000001.1"/>
</dbReference>
<feature type="transmembrane region" description="Helical" evidence="1">
    <location>
        <begin position="95"/>
        <end position="117"/>
    </location>
</feature>
<keyword evidence="3" id="KW-1185">Reference proteome</keyword>
<keyword evidence="1" id="KW-0472">Membrane</keyword>
<keyword evidence="1" id="KW-1133">Transmembrane helix</keyword>
<sequence length="220" mass="25057">MLEKLKTLIKTAGSIEPFDATRFNDPLAESIEWVPQKRGGSNFHTHKMVAVDSQRLEFRPTLGAKLFSGLFITVGVGFPILFLTAGSDSPDMESVWGVLGILLFGALFAGVGGWIYYSMAKPRVFDKYTSMYWKGHKKPDYIYRPEDEKDATMFSNIYAIQIIREYVKSDKSSYYSYELNLVLDDGRRLNVIDHGKKNEILEDARELGEFLDVPVWVGFE</sequence>
<comment type="caution">
    <text evidence="2">The sequence shown here is derived from an EMBL/GenBank/DDBJ whole genome shotgun (WGS) entry which is preliminary data.</text>
</comment>
<organism evidence="2 3">
    <name type="scientific">Rhodohalobacter barkolensis</name>
    <dbReference type="NCBI Taxonomy" id="2053187"/>
    <lineage>
        <taxon>Bacteria</taxon>
        <taxon>Pseudomonadati</taxon>
        <taxon>Balneolota</taxon>
        <taxon>Balneolia</taxon>
        <taxon>Balneolales</taxon>
        <taxon>Balneolaceae</taxon>
        <taxon>Rhodohalobacter</taxon>
    </lineage>
</organism>
<feature type="transmembrane region" description="Helical" evidence="1">
    <location>
        <begin position="62"/>
        <end position="83"/>
    </location>
</feature>
<evidence type="ECO:0000313" key="3">
    <source>
        <dbReference type="Proteomes" id="UP000233398"/>
    </source>
</evidence>
<evidence type="ECO:0000256" key="1">
    <source>
        <dbReference type="SAM" id="Phobius"/>
    </source>
</evidence>
<evidence type="ECO:0000313" key="2">
    <source>
        <dbReference type="EMBL" id="PKD44122.1"/>
    </source>
</evidence>
<dbReference type="Proteomes" id="UP000233398">
    <property type="component" value="Unassembled WGS sequence"/>
</dbReference>
<keyword evidence="1" id="KW-0812">Transmembrane</keyword>
<gene>
    <name evidence="2" type="ORF">CWD77_01235</name>
</gene>
<name>A0A2N0VIV7_9BACT</name>